<feature type="domain" description="DDH" evidence="1">
    <location>
        <begin position="22"/>
        <end position="172"/>
    </location>
</feature>
<dbReference type="PANTHER" id="PTHR47618">
    <property type="entry name" value="BIFUNCTIONAL OLIGORIBONUCLEASE AND PAP PHOSPHATASE NRNA"/>
    <property type="match status" value="1"/>
</dbReference>
<sequence length="355" mass="39413">MYVSLRDFIERLQTAIRQARRVALLCHSNADPDAMAALCTFTYMVKRLGVEDVSALVPEGIGLESRRIAELCRDLGVDVQVVRKGSKVDTGYDLCILIDVASLDQLKMLKPLVLEGCRYRVVIDHHEEHSVESELKLVDPEASSASELVFELAVELGVEIPRELIEALLAGIVFDTRRFLRVTPRTLRNAARMLEYGADYQRSLSLTSVPRPQHQRIARIKCMLRHRGFRARIASDDVFIALSEVGAYESDCANTLLSIGYDIAFVLSEDDVLRAVRVVYRAREDVITKLGIDIYSSILAKLVEKLGGGGGGHRAAGAAILRTRSCSDAGRELIRTLVEVFKDGFVELAEPRVAD</sequence>
<dbReference type="Proteomes" id="UP000605805">
    <property type="component" value="Unassembled WGS sequence"/>
</dbReference>
<name>A0A832YWT2_9CREN</name>
<protein>
    <recommendedName>
        <fullName evidence="1">DDH domain-containing protein</fullName>
    </recommendedName>
</protein>
<dbReference type="InterPro" id="IPR001667">
    <property type="entry name" value="DDH_dom"/>
</dbReference>
<organism evidence="2 3">
    <name type="scientific">Ignisphaera aggregans</name>
    <dbReference type="NCBI Taxonomy" id="334771"/>
    <lineage>
        <taxon>Archaea</taxon>
        <taxon>Thermoproteota</taxon>
        <taxon>Thermoprotei</taxon>
        <taxon>Desulfurococcales</taxon>
        <taxon>Desulfurococcaceae</taxon>
        <taxon>Ignisphaera</taxon>
    </lineage>
</organism>
<evidence type="ECO:0000259" key="1">
    <source>
        <dbReference type="Pfam" id="PF01368"/>
    </source>
</evidence>
<comment type="caution">
    <text evidence="2">The sequence shown here is derived from an EMBL/GenBank/DDBJ whole genome shotgun (WGS) entry which is preliminary data.</text>
</comment>
<proteinExistence type="predicted"/>
<evidence type="ECO:0000313" key="3">
    <source>
        <dbReference type="Proteomes" id="UP000605805"/>
    </source>
</evidence>
<dbReference type="SUPFAM" id="SSF64182">
    <property type="entry name" value="DHH phosphoesterases"/>
    <property type="match status" value="1"/>
</dbReference>
<dbReference type="EMBL" id="DQTV01000015">
    <property type="protein sequence ID" value="HIP56598.1"/>
    <property type="molecule type" value="Genomic_DNA"/>
</dbReference>
<dbReference type="Gene3D" id="3.90.1640.10">
    <property type="entry name" value="inorganic pyrophosphatase (n-terminal core)"/>
    <property type="match status" value="1"/>
</dbReference>
<dbReference type="Pfam" id="PF01368">
    <property type="entry name" value="DHH"/>
    <property type="match status" value="1"/>
</dbReference>
<evidence type="ECO:0000313" key="2">
    <source>
        <dbReference type="EMBL" id="HIP56598.1"/>
    </source>
</evidence>
<dbReference type="AlphaFoldDB" id="A0A832YWT2"/>
<accession>A0A832YWT2</accession>
<dbReference type="InterPro" id="IPR051319">
    <property type="entry name" value="Oligoribo/pAp-PDE_c-di-AMP_PDE"/>
</dbReference>
<reference evidence="2" key="1">
    <citation type="journal article" date="2020" name="ISME J.">
        <title>Gammaproteobacteria mediating utilization of methyl-, sulfur- and petroleum organic compounds in deep ocean hydrothermal plumes.</title>
        <authorList>
            <person name="Zhou Z."/>
            <person name="Liu Y."/>
            <person name="Pan J."/>
            <person name="Cron B.R."/>
            <person name="Toner B.M."/>
            <person name="Anantharaman K."/>
            <person name="Breier J.A."/>
            <person name="Dick G.J."/>
            <person name="Li M."/>
        </authorList>
    </citation>
    <scope>NUCLEOTIDE SEQUENCE</scope>
    <source>
        <strain evidence="2">SZUA-1435</strain>
    </source>
</reference>
<dbReference type="InterPro" id="IPR038763">
    <property type="entry name" value="DHH_sf"/>
</dbReference>
<dbReference type="PANTHER" id="PTHR47618:SF1">
    <property type="entry name" value="BIFUNCTIONAL OLIGORIBONUCLEASE AND PAP PHOSPHATASE NRNA"/>
    <property type="match status" value="1"/>
</dbReference>
<gene>
    <name evidence="2" type="ORF">EYH02_00795</name>
</gene>